<dbReference type="RefSeq" id="WP_036560974.1">
    <property type="nucleotide sequence ID" value="NZ_JRNI01000089.1"/>
</dbReference>
<name>A0A096A4F2_9BURK</name>
<dbReference type="Proteomes" id="UP000029629">
    <property type="component" value="Unassembled WGS sequence"/>
</dbReference>
<sequence length="311" mass="33585">MATFTTHQAVVNREDLSDVIYRISPTDTPFLSAIGKSKATNTLHEWTTDELATPGKNATVEGAPTATDVVNPGVRCTNRIQYSRKAPSISTTQQAARSAGNLYRMATQMAKKSAELKLDMEYALLNNKTAVDGDGSSTPSELRGLDGWIATNVSLGNSGVAPDPYNNVAAVDGTEREFTEDLLIDVLQKCYQEGGKPNLILLAPPQKQKFSTFGGRANTTITDAASAKTLINAVDIYVSDYGRLKVVPSRIVDTKTAYVLETEKFSTAYLQPFQQKDLAYTGGAISKEITVQYTLRVGNEKSSGVIRDLAA</sequence>
<reference evidence="1 2" key="1">
    <citation type="submission" date="2014-07" db="EMBL/GenBank/DDBJ databases">
        <authorList>
            <person name="McCorrison J."/>
            <person name="Sanka R."/>
            <person name="Torralba M."/>
            <person name="Gillis M."/>
            <person name="Haft D.H."/>
            <person name="Methe B."/>
            <person name="Sutton G."/>
            <person name="Nelson K.E."/>
        </authorList>
    </citation>
    <scope>NUCLEOTIDE SEQUENCE [LARGE SCALE GENOMIC DNA]</scope>
    <source>
        <strain evidence="1 2">DNF00040</strain>
    </source>
</reference>
<accession>A0A096A4F2</accession>
<proteinExistence type="predicted"/>
<organism evidence="1 2">
    <name type="scientific">Oligella urethralis DNF00040</name>
    <dbReference type="NCBI Taxonomy" id="1401065"/>
    <lineage>
        <taxon>Bacteria</taxon>
        <taxon>Pseudomonadati</taxon>
        <taxon>Pseudomonadota</taxon>
        <taxon>Betaproteobacteria</taxon>
        <taxon>Burkholderiales</taxon>
        <taxon>Alcaligenaceae</taxon>
        <taxon>Oligella</taxon>
    </lineage>
</organism>
<dbReference type="AlphaFoldDB" id="A0A096A4F2"/>
<dbReference type="Pfam" id="PF17236">
    <property type="entry name" value="SU10_MCP"/>
    <property type="match status" value="1"/>
</dbReference>
<dbReference type="OrthoDB" id="6985194at2"/>
<dbReference type="InterPro" id="IPR035198">
    <property type="entry name" value="SU10_MCP"/>
</dbReference>
<dbReference type="EMBL" id="JRNI01000089">
    <property type="protein sequence ID" value="KGF25662.1"/>
    <property type="molecule type" value="Genomic_DNA"/>
</dbReference>
<dbReference type="eggNOG" id="ENOG502ZCEU">
    <property type="taxonomic scope" value="Bacteria"/>
</dbReference>
<protein>
    <recommendedName>
        <fullName evidence="3">Head protein</fullName>
    </recommendedName>
</protein>
<evidence type="ECO:0000313" key="2">
    <source>
        <dbReference type="Proteomes" id="UP000029629"/>
    </source>
</evidence>
<evidence type="ECO:0008006" key="3">
    <source>
        <dbReference type="Google" id="ProtNLM"/>
    </source>
</evidence>
<evidence type="ECO:0000313" key="1">
    <source>
        <dbReference type="EMBL" id="KGF25662.1"/>
    </source>
</evidence>
<comment type="caution">
    <text evidence="1">The sequence shown here is derived from an EMBL/GenBank/DDBJ whole genome shotgun (WGS) entry which is preliminary data.</text>
</comment>
<gene>
    <name evidence="1" type="ORF">HMPREF2130_10960</name>
</gene>
<keyword evidence="2" id="KW-1185">Reference proteome</keyword>